<dbReference type="HAMAP" id="MF_00003">
    <property type="entry name" value="RbfA"/>
    <property type="match status" value="1"/>
</dbReference>
<evidence type="ECO:0000256" key="2">
    <source>
        <dbReference type="HAMAP-Rule" id="MF_00003"/>
    </source>
</evidence>
<dbReference type="InterPro" id="IPR015946">
    <property type="entry name" value="KH_dom-like_a/b"/>
</dbReference>
<evidence type="ECO:0000256" key="1">
    <source>
        <dbReference type="ARBA" id="ARBA00022517"/>
    </source>
</evidence>
<keyword evidence="2" id="KW-0963">Cytoplasm</keyword>
<dbReference type="Proteomes" id="UP000270291">
    <property type="component" value="Unassembled WGS sequence"/>
</dbReference>
<comment type="subunit">
    <text evidence="2">Monomer. Binds 30S ribosomal subunits, but not 50S ribosomal subunits or 70S ribosomes.</text>
</comment>
<dbReference type="AlphaFoldDB" id="A0A3R9N2K0"/>
<keyword evidence="5" id="KW-1185">Reference proteome</keyword>
<dbReference type="RefSeq" id="WP_125436143.1">
    <property type="nucleotide sequence ID" value="NZ_RWIU01000001.1"/>
</dbReference>
<comment type="similarity">
    <text evidence="2">Belongs to the RbfA family.</text>
</comment>
<accession>A0A3R9N2K0</accession>
<name>A0A3R9N2K0_9BACT</name>
<dbReference type="Pfam" id="PF02033">
    <property type="entry name" value="RBFA"/>
    <property type="match status" value="1"/>
</dbReference>
<reference evidence="4 5" key="1">
    <citation type="submission" date="2018-12" db="EMBL/GenBank/DDBJ databases">
        <authorList>
            <person name="Feng G."/>
            <person name="Zhu H."/>
        </authorList>
    </citation>
    <scope>NUCLEOTIDE SEQUENCE [LARGE SCALE GENOMIC DNA]</scope>
    <source>
        <strain evidence="4 5">LMG 26000</strain>
    </source>
</reference>
<evidence type="ECO:0000313" key="4">
    <source>
        <dbReference type="EMBL" id="RSK46643.1"/>
    </source>
</evidence>
<dbReference type="SUPFAM" id="SSF89919">
    <property type="entry name" value="Ribosome-binding factor A, RbfA"/>
    <property type="match status" value="1"/>
</dbReference>
<dbReference type="GO" id="GO:0043024">
    <property type="term" value="F:ribosomal small subunit binding"/>
    <property type="evidence" value="ECO:0007669"/>
    <property type="project" value="TreeGrafter"/>
</dbReference>
<protein>
    <recommendedName>
        <fullName evidence="2">Ribosome-binding factor A</fullName>
    </recommendedName>
</protein>
<comment type="caution">
    <text evidence="4">The sequence shown here is derived from an EMBL/GenBank/DDBJ whole genome shotgun (WGS) entry which is preliminary data.</text>
</comment>
<proteinExistence type="inferred from homology"/>
<dbReference type="GO" id="GO:0030490">
    <property type="term" value="P:maturation of SSU-rRNA"/>
    <property type="evidence" value="ECO:0007669"/>
    <property type="project" value="UniProtKB-UniRule"/>
</dbReference>
<feature type="region of interest" description="Disordered" evidence="3">
    <location>
        <begin position="115"/>
        <end position="148"/>
    </location>
</feature>
<dbReference type="GO" id="GO:0005829">
    <property type="term" value="C:cytosol"/>
    <property type="evidence" value="ECO:0007669"/>
    <property type="project" value="TreeGrafter"/>
</dbReference>
<comment type="function">
    <text evidence="2">One of several proteins that assist in the late maturation steps of the functional core of the 30S ribosomal subunit. Associates with free 30S ribosomal subunits (but not with 30S subunits that are part of 70S ribosomes or polysomes). Required for efficient processing of 16S rRNA. May interact with the 5'-terminal helix region of 16S rRNA.</text>
</comment>
<dbReference type="InterPro" id="IPR023799">
    <property type="entry name" value="RbfA_dom_sf"/>
</dbReference>
<comment type="subcellular location">
    <subcellularLocation>
        <location evidence="2">Cytoplasm</location>
    </subcellularLocation>
</comment>
<dbReference type="PANTHER" id="PTHR33515">
    <property type="entry name" value="RIBOSOME-BINDING FACTOR A, CHLOROPLASTIC-RELATED"/>
    <property type="match status" value="1"/>
</dbReference>
<dbReference type="PANTHER" id="PTHR33515:SF1">
    <property type="entry name" value="RIBOSOME-BINDING FACTOR A, CHLOROPLASTIC-RELATED"/>
    <property type="match status" value="1"/>
</dbReference>
<gene>
    <name evidence="2" type="primary">rbfA</name>
    <name evidence="4" type="ORF">EI293_05665</name>
</gene>
<dbReference type="InterPro" id="IPR000238">
    <property type="entry name" value="RbfA"/>
</dbReference>
<dbReference type="EMBL" id="RWIU01000001">
    <property type="protein sequence ID" value="RSK46643.1"/>
    <property type="molecule type" value="Genomic_DNA"/>
</dbReference>
<evidence type="ECO:0000313" key="5">
    <source>
        <dbReference type="Proteomes" id="UP000270291"/>
    </source>
</evidence>
<dbReference type="OrthoDB" id="9811910at2"/>
<organism evidence="4 5">
    <name type="scientific">Hymenobacter perfusus</name>
    <dbReference type="NCBI Taxonomy" id="1236770"/>
    <lineage>
        <taxon>Bacteria</taxon>
        <taxon>Pseudomonadati</taxon>
        <taxon>Bacteroidota</taxon>
        <taxon>Cytophagia</taxon>
        <taxon>Cytophagales</taxon>
        <taxon>Hymenobacteraceae</taxon>
        <taxon>Hymenobacter</taxon>
    </lineage>
</organism>
<evidence type="ECO:0000256" key="3">
    <source>
        <dbReference type="SAM" id="MobiDB-lite"/>
    </source>
</evidence>
<dbReference type="Gene3D" id="3.30.300.20">
    <property type="match status" value="1"/>
</dbReference>
<keyword evidence="1 2" id="KW-0690">Ribosome biogenesis</keyword>
<sequence>MESKRQQKVASLLQQELAAVFQRDLPHLFPGLPPGISLVRVSPDLGVARVYLSLLTLGKTDNTATEALVQDSAKIIRQALARRVGKQLRIVPDLVFFLDDSASYAAHMDQVFGDLHIPPAPTEGPSDAADETGSAPKRPKLFADEDEL</sequence>